<dbReference type="RefSeq" id="WP_092911285.1">
    <property type="nucleotide sequence ID" value="NZ_CP136592.1"/>
</dbReference>
<organism evidence="2 3">
    <name type="scientific">Hydrogenimonas thermophila</name>
    <dbReference type="NCBI Taxonomy" id="223786"/>
    <lineage>
        <taxon>Bacteria</taxon>
        <taxon>Pseudomonadati</taxon>
        <taxon>Campylobacterota</taxon>
        <taxon>Epsilonproteobacteria</taxon>
        <taxon>Campylobacterales</taxon>
        <taxon>Hydrogenimonadaceae</taxon>
        <taxon>Hydrogenimonas</taxon>
    </lineage>
</organism>
<dbReference type="InterPro" id="IPR035965">
    <property type="entry name" value="PAS-like_dom_sf"/>
</dbReference>
<accession>A0A1I5MPY9</accession>
<dbReference type="PROSITE" id="PS50112">
    <property type="entry name" value="PAS"/>
    <property type="match status" value="1"/>
</dbReference>
<dbReference type="NCBIfam" id="TIGR00229">
    <property type="entry name" value="sensory_box"/>
    <property type="match status" value="1"/>
</dbReference>
<dbReference type="AlphaFoldDB" id="A0A1I5MPY9"/>
<gene>
    <name evidence="2" type="ORF">SAMN05216234_10672</name>
</gene>
<dbReference type="Gene3D" id="3.30.450.20">
    <property type="entry name" value="PAS domain"/>
    <property type="match status" value="1"/>
</dbReference>
<dbReference type="CDD" id="cd00130">
    <property type="entry name" value="PAS"/>
    <property type="match status" value="1"/>
</dbReference>
<protein>
    <submittedName>
        <fullName evidence="2">PAS domain S-box-containing protein</fullName>
    </submittedName>
</protein>
<evidence type="ECO:0000313" key="2">
    <source>
        <dbReference type="EMBL" id="SFP10981.1"/>
    </source>
</evidence>
<keyword evidence="3" id="KW-1185">Reference proteome</keyword>
<feature type="domain" description="PAS" evidence="1">
    <location>
        <begin position="24"/>
        <end position="75"/>
    </location>
</feature>
<dbReference type="InterPro" id="IPR000014">
    <property type="entry name" value="PAS"/>
</dbReference>
<dbReference type="Pfam" id="PF08447">
    <property type="entry name" value="PAS_3"/>
    <property type="match status" value="1"/>
</dbReference>
<sequence length="169" mass="19560">MRRPTPINNEKVLNEDDFIVSKTDLKGRIIYGNKIFIKISGYEENELLGAPHSILRHPDMPKIVFKLLWERIQNKQEIFAYVKNLCKDGSFYWVFANVTVTTDPQGNPRDYHSVRRKPSARALDVIKPLYAQLIEEERRGGMEASGRLLNKILEEKGVSYDELILGLQQ</sequence>
<evidence type="ECO:0000259" key="1">
    <source>
        <dbReference type="PROSITE" id="PS50112"/>
    </source>
</evidence>
<evidence type="ECO:0000313" key="3">
    <source>
        <dbReference type="Proteomes" id="UP000199227"/>
    </source>
</evidence>
<dbReference type="InterPro" id="IPR013655">
    <property type="entry name" value="PAS_fold_3"/>
</dbReference>
<proteinExistence type="predicted"/>
<dbReference type="SUPFAM" id="SSF55785">
    <property type="entry name" value="PYP-like sensor domain (PAS domain)"/>
    <property type="match status" value="1"/>
</dbReference>
<reference evidence="2 3" key="1">
    <citation type="submission" date="2016-10" db="EMBL/GenBank/DDBJ databases">
        <authorList>
            <person name="de Groot N.N."/>
        </authorList>
    </citation>
    <scope>NUCLEOTIDE SEQUENCE [LARGE SCALE GENOMIC DNA]</scope>
    <source>
        <strain evidence="2 3">EP1-55-1</strain>
    </source>
</reference>
<dbReference type="OrthoDB" id="9806477at2"/>
<name>A0A1I5MPY9_9BACT</name>
<dbReference type="EMBL" id="FOXB01000006">
    <property type="protein sequence ID" value="SFP10981.1"/>
    <property type="molecule type" value="Genomic_DNA"/>
</dbReference>
<dbReference type="STRING" id="223786.SAMN05216234_10672"/>
<dbReference type="Proteomes" id="UP000199227">
    <property type="component" value="Unassembled WGS sequence"/>
</dbReference>